<protein>
    <submittedName>
        <fullName evidence="2">Acetyltransferase (GNAT) family protein</fullName>
    </submittedName>
</protein>
<keyword evidence="2" id="KW-0808">Transferase</keyword>
<dbReference type="Gene3D" id="3.40.630.30">
    <property type="match status" value="1"/>
</dbReference>
<evidence type="ECO:0000313" key="2">
    <source>
        <dbReference type="EMBL" id="SDY28990.1"/>
    </source>
</evidence>
<keyword evidence="3" id="KW-1185">Reference proteome</keyword>
<dbReference type="PANTHER" id="PTHR42791:SF5">
    <property type="entry name" value="HYPOTHETICAL ACETYLTRANSFERASE (EUROFUNG)"/>
    <property type="match status" value="1"/>
</dbReference>
<dbReference type="OrthoDB" id="119498at2"/>
<dbReference type="Proteomes" id="UP000183918">
    <property type="component" value="Unassembled WGS sequence"/>
</dbReference>
<dbReference type="InterPro" id="IPR016181">
    <property type="entry name" value="Acyl_CoA_acyltransferase"/>
</dbReference>
<accession>A0A1H3IMR1</accession>
<sequence>MKNNLEYRRATIDDLELLVKTRIEVLRAANKLDKSVDMSEVMQQSSEYYSKALVNGSHTAYLVFDGEKFIGAGGVSYYRVMSTYHNQTGEKAYIMNMYTLPEYRRQGIAFKTLDLLVKDAKKRDIVEISLEATDMGRALYEKYGFEKMKNEMELNK</sequence>
<dbReference type="SUPFAM" id="SSF55729">
    <property type="entry name" value="Acyl-CoA N-acyltransferases (Nat)"/>
    <property type="match status" value="1"/>
</dbReference>
<proteinExistence type="predicted"/>
<reference evidence="2 3" key="1">
    <citation type="submission" date="2016-10" db="EMBL/GenBank/DDBJ databases">
        <authorList>
            <person name="de Groot N.N."/>
        </authorList>
    </citation>
    <scope>NUCLEOTIDE SEQUENCE [LARGE SCALE GENOMIC DNA]</scope>
    <source>
        <strain evidence="2 3">DSM 14045</strain>
    </source>
</reference>
<dbReference type="PROSITE" id="PS51186">
    <property type="entry name" value="GNAT"/>
    <property type="match status" value="1"/>
</dbReference>
<dbReference type="RefSeq" id="WP_074717091.1">
    <property type="nucleotide sequence ID" value="NZ_FNPG01000012.1"/>
</dbReference>
<dbReference type="EMBL" id="FNPG01000012">
    <property type="protein sequence ID" value="SDY28990.1"/>
    <property type="molecule type" value="Genomic_DNA"/>
</dbReference>
<dbReference type="PANTHER" id="PTHR42791">
    <property type="entry name" value="GNAT FAMILY ACETYLTRANSFERASE"/>
    <property type="match status" value="1"/>
</dbReference>
<feature type="domain" description="N-acetyltransferase" evidence="1">
    <location>
        <begin position="5"/>
        <end position="156"/>
    </location>
</feature>
<organism evidence="2 3">
    <name type="scientific">Lachnobacterium bovis DSM 14045</name>
    <dbReference type="NCBI Taxonomy" id="1122142"/>
    <lineage>
        <taxon>Bacteria</taxon>
        <taxon>Bacillati</taxon>
        <taxon>Bacillota</taxon>
        <taxon>Clostridia</taxon>
        <taxon>Lachnospirales</taxon>
        <taxon>Lachnospiraceae</taxon>
        <taxon>Lachnobacterium</taxon>
    </lineage>
</organism>
<dbReference type="AlphaFoldDB" id="A0A1H3IMR1"/>
<gene>
    <name evidence="2" type="ORF">SAMN02910414_01219</name>
</gene>
<dbReference type="InterPro" id="IPR052523">
    <property type="entry name" value="Trichothecene_AcTrans"/>
</dbReference>
<dbReference type="InterPro" id="IPR000182">
    <property type="entry name" value="GNAT_dom"/>
</dbReference>
<name>A0A1H3IMR1_9FIRM</name>
<dbReference type="CDD" id="cd04301">
    <property type="entry name" value="NAT_SF"/>
    <property type="match status" value="1"/>
</dbReference>
<evidence type="ECO:0000313" key="3">
    <source>
        <dbReference type="Proteomes" id="UP000183918"/>
    </source>
</evidence>
<evidence type="ECO:0000259" key="1">
    <source>
        <dbReference type="PROSITE" id="PS51186"/>
    </source>
</evidence>
<dbReference type="Pfam" id="PF00583">
    <property type="entry name" value="Acetyltransf_1"/>
    <property type="match status" value="1"/>
</dbReference>
<dbReference type="STRING" id="1122142.SAMN02910414_01219"/>
<dbReference type="GO" id="GO:0016747">
    <property type="term" value="F:acyltransferase activity, transferring groups other than amino-acyl groups"/>
    <property type="evidence" value="ECO:0007669"/>
    <property type="project" value="InterPro"/>
</dbReference>